<organism evidence="3 4">
    <name type="scientific">Rubrivirga litoralis</name>
    <dbReference type="NCBI Taxonomy" id="3075598"/>
    <lineage>
        <taxon>Bacteria</taxon>
        <taxon>Pseudomonadati</taxon>
        <taxon>Rhodothermota</taxon>
        <taxon>Rhodothermia</taxon>
        <taxon>Rhodothermales</taxon>
        <taxon>Rubricoccaceae</taxon>
        <taxon>Rubrivirga</taxon>
    </lineage>
</organism>
<sequence length="196" mass="19202">MPVLPLAGRLRPARLAAFVVAAACLAACGAEPEPAPPPAGGGVAAEGAARPPAGPQTVLDVVAATPDLSTLAELVERADLGAVLRDTSQTITLFAPSDAAFAALPAGALDALRADPAATRALLLSHVVPTRLPAADVFAEIAFETPGGTDLTVDADDDAVTASGPGGAGRVTTADLDAANGVVHVVDAVLARPSAV</sequence>
<protein>
    <submittedName>
        <fullName evidence="3">Fasciclin domain-containing protein</fullName>
    </submittedName>
</protein>
<dbReference type="Gene3D" id="2.30.180.10">
    <property type="entry name" value="FAS1 domain"/>
    <property type="match status" value="1"/>
</dbReference>
<evidence type="ECO:0000313" key="3">
    <source>
        <dbReference type="EMBL" id="MDT0630791.1"/>
    </source>
</evidence>
<reference evidence="3 4" key="1">
    <citation type="submission" date="2023-09" db="EMBL/GenBank/DDBJ databases">
        <authorList>
            <person name="Rey-Velasco X."/>
        </authorList>
    </citation>
    <scope>NUCLEOTIDE SEQUENCE [LARGE SCALE GENOMIC DNA]</scope>
    <source>
        <strain evidence="3 4">F394</strain>
    </source>
</reference>
<dbReference type="SMART" id="SM00554">
    <property type="entry name" value="FAS1"/>
    <property type="match status" value="1"/>
</dbReference>
<feature type="domain" description="FAS1" evidence="2">
    <location>
        <begin position="55"/>
        <end position="190"/>
    </location>
</feature>
<gene>
    <name evidence="3" type="ORF">RM540_03445</name>
</gene>
<dbReference type="InterPro" id="IPR000782">
    <property type="entry name" value="FAS1_domain"/>
</dbReference>
<dbReference type="SUPFAM" id="SSF82153">
    <property type="entry name" value="FAS1 domain"/>
    <property type="match status" value="1"/>
</dbReference>
<dbReference type="EMBL" id="JAVRHT010000005">
    <property type="protein sequence ID" value="MDT0630791.1"/>
    <property type="molecule type" value="Genomic_DNA"/>
</dbReference>
<name>A0ABU3BNB9_9BACT</name>
<evidence type="ECO:0000256" key="1">
    <source>
        <dbReference type="SAM" id="SignalP"/>
    </source>
</evidence>
<dbReference type="InterPro" id="IPR050904">
    <property type="entry name" value="Adhesion/Biosynth-related"/>
</dbReference>
<evidence type="ECO:0000259" key="2">
    <source>
        <dbReference type="PROSITE" id="PS50213"/>
    </source>
</evidence>
<feature type="signal peptide" evidence="1">
    <location>
        <begin position="1"/>
        <end position="29"/>
    </location>
</feature>
<comment type="caution">
    <text evidence="3">The sequence shown here is derived from an EMBL/GenBank/DDBJ whole genome shotgun (WGS) entry which is preliminary data.</text>
</comment>
<feature type="chain" id="PRO_5045096253" evidence="1">
    <location>
        <begin position="30"/>
        <end position="196"/>
    </location>
</feature>
<keyword evidence="4" id="KW-1185">Reference proteome</keyword>
<accession>A0ABU3BNB9</accession>
<dbReference type="Pfam" id="PF02469">
    <property type="entry name" value="Fasciclin"/>
    <property type="match status" value="1"/>
</dbReference>
<dbReference type="Proteomes" id="UP001267426">
    <property type="component" value="Unassembled WGS sequence"/>
</dbReference>
<keyword evidence="1" id="KW-0732">Signal</keyword>
<dbReference type="PANTHER" id="PTHR10900">
    <property type="entry name" value="PERIOSTIN-RELATED"/>
    <property type="match status" value="1"/>
</dbReference>
<dbReference type="PANTHER" id="PTHR10900:SF77">
    <property type="entry name" value="FI19380P1"/>
    <property type="match status" value="1"/>
</dbReference>
<dbReference type="PROSITE" id="PS50213">
    <property type="entry name" value="FAS1"/>
    <property type="match status" value="1"/>
</dbReference>
<dbReference type="InterPro" id="IPR036378">
    <property type="entry name" value="FAS1_dom_sf"/>
</dbReference>
<evidence type="ECO:0000313" key="4">
    <source>
        <dbReference type="Proteomes" id="UP001267426"/>
    </source>
</evidence>
<proteinExistence type="predicted"/>
<dbReference type="RefSeq" id="WP_311662127.1">
    <property type="nucleotide sequence ID" value="NZ_JAVRHT010000005.1"/>
</dbReference>